<keyword evidence="4" id="KW-1185">Reference proteome</keyword>
<evidence type="ECO:0000256" key="1">
    <source>
        <dbReference type="ARBA" id="ARBA00022801"/>
    </source>
</evidence>
<protein>
    <recommendedName>
        <fullName evidence="2">RNA 2',3'-cyclic phosphodiesterase</fullName>
        <shortName evidence="2">RNA 2',3'-CPDase</shortName>
        <ecNumber evidence="2">3.1.4.58</ecNumber>
    </recommendedName>
</protein>
<proteinExistence type="inferred from homology"/>
<feature type="short sequence motif" description="HXTX 2" evidence="2">
    <location>
        <begin position="120"/>
        <end position="123"/>
    </location>
</feature>
<dbReference type="Proteomes" id="UP000245137">
    <property type="component" value="Unassembled WGS sequence"/>
</dbReference>
<evidence type="ECO:0000256" key="2">
    <source>
        <dbReference type="HAMAP-Rule" id="MF_01940"/>
    </source>
</evidence>
<reference evidence="3 4" key="1">
    <citation type="journal article" date="2018" name="Appl. Microbiol. Biotechnol.">
        <title>Co-cultivation of the strictly anaerobic methanogen Methanosarcina barkeri with aerobic methanotrophs in an oxygen-limited membrane bioreactor.</title>
        <authorList>
            <person name="In 't Zandt M.H."/>
            <person name="van den Bosch T.J.M."/>
            <person name="Rijkers R."/>
            <person name="van Kessel M.A.H.J."/>
            <person name="Jetten M.S.M."/>
            <person name="Welte C.U."/>
        </authorList>
    </citation>
    <scope>NUCLEOTIDE SEQUENCE [LARGE SCALE GENOMIC DNA]</scope>
    <source>
        <strain evidence="3 4">DSM 17706</strain>
    </source>
</reference>
<keyword evidence="1 2" id="KW-0378">Hydrolase</keyword>
<feature type="short sequence motif" description="HXTX 1" evidence="2">
    <location>
        <begin position="37"/>
        <end position="40"/>
    </location>
</feature>
<dbReference type="NCBIfam" id="TIGR02258">
    <property type="entry name" value="2_5_ligase"/>
    <property type="match status" value="1"/>
</dbReference>
<feature type="active site" description="Proton acceptor" evidence="2">
    <location>
        <position position="120"/>
    </location>
</feature>
<evidence type="ECO:0000313" key="4">
    <source>
        <dbReference type="Proteomes" id="UP000245137"/>
    </source>
</evidence>
<evidence type="ECO:0000313" key="3">
    <source>
        <dbReference type="EMBL" id="PWB93502.1"/>
    </source>
</evidence>
<comment type="similarity">
    <text evidence="2">Belongs to the 2H phosphoesterase superfamily. ThpR family.</text>
</comment>
<comment type="function">
    <text evidence="2">Hydrolyzes RNA 2',3'-cyclic phosphodiester to an RNA 2'-phosphomonoester.</text>
</comment>
<dbReference type="OrthoDB" id="9793819at2"/>
<feature type="active site" description="Proton donor" evidence="2">
    <location>
        <position position="37"/>
    </location>
</feature>
<dbReference type="GO" id="GO:0004113">
    <property type="term" value="F:2',3'-cyclic-nucleotide 3'-phosphodiesterase activity"/>
    <property type="evidence" value="ECO:0007669"/>
    <property type="project" value="InterPro"/>
</dbReference>
<dbReference type="GO" id="GO:0008664">
    <property type="term" value="F:RNA 2',3'-cyclic 3'-phosphodiesterase activity"/>
    <property type="evidence" value="ECO:0007669"/>
    <property type="project" value="UniProtKB-EC"/>
</dbReference>
<organism evidence="3 4">
    <name type="scientific">Methylosinus sporium</name>
    <dbReference type="NCBI Taxonomy" id="428"/>
    <lineage>
        <taxon>Bacteria</taxon>
        <taxon>Pseudomonadati</taxon>
        <taxon>Pseudomonadota</taxon>
        <taxon>Alphaproteobacteria</taxon>
        <taxon>Hyphomicrobiales</taxon>
        <taxon>Methylocystaceae</taxon>
        <taxon>Methylosinus</taxon>
    </lineage>
</organism>
<dbReference type="InterPro" id="IPR009097">
    <property type="entry name" value="Cyclic_Pdiesterase"/>
</dbReference>
<dbReference type="Gene3D" id="3.90.1140.10">
    <property type="entry name" value="Cyclic phosphodiesterase"/>
    <property type="match status" value="1"/>
</dbReference>
<dbReference type="EMBL" id="PUIV01000020">
    <property type="protein sequence ID" value="PWB93502.1"/>
    <property type="molecule type" value="Genomic_DNA"/>
</dbReference>
<gene>
    <name evidence="3" type="primary">thpR</name>
    <name evidence="3" type="ORF">C5689_12815</name>
</gene>
<sequence length="194" mass="21037">MPRLFTALEIPPLVAGSLAALRGGLPGARWIDAENYHITLRFIGDVDDALAHDAAMTLAAIRRSPITVTLEELSSFGGDKPRAVVVKARADRALAELQAEQERLLRRIGVPPEPRKFAPHVTLARLRGASCASVATYLGTRGYFPPLRFEAARFVLFSSRDSVGGGPYLVEAAFPLQDRRAFPAGASELRAYGR</sequence>
<accession>A0A2U1SPG8</accession>
<comment type="catalytic activity">
    <reaction evidence="2">
        <text>a 3'-end 2',3'-cyclophospho-ribonucleotide-RNA + H2O = a 3'-end 2'-phospho-ribonucleotide-RNA + H(+)</text>
        <dbReference type="Rhea" id="RHEA:11828"/>
        <dbReference type="Rhea" id="RHEA-COMP:10464"/>
        <dbReference type="Rhea" id="RHEA-COMP:17353"/>
        <dbReference type="ChEBI" id="CHEBI:15377"/>
        <dbReference type="ChEBI" id="CHEBI:15378"/>
        <dbReference type="ChEBI" id="CHEBI:83064"/>
        <dbReference type="ChEBI" id="CHEBI:173113"/>
        <dbReference type="EC" id="3.1.4.58"/>
    </reaction>
</comment>
<dbReference type="PANTHER" id="PTHR35561:SF1">
    <property type="entry name" value="RNA 2',3'-CYCLIC PHOSPHODIESTERASE"/>
    <property type="match status" value="1"/>
</dbReference>
<dbReference type="SUPFAM" id="SSF55144">
    <property type="entry name" value="LigT-like"/>
    <property type="match status" value="1"/>
</dbReference>
<comment type="caution">
    <text evidence="3">The sequence shown here is derived from an EMBL/GenBank/DDBJ whole genome shotgun (WGS) entry which is preliminary data.</text>
</comment>
<name>A0A2U1SPG8_METSR</name>
<dbReference type="InterPro" id="IPR004175">
    <property type="entry name" value="RNA_CPDase"/>
</dbReference>
<dbReference type="EC" id="3.1.4.58" evidence="2"/>
<dbReference type="RefSeq" id="WP_108917667.1">
    <property type="nucleotide sequence ID" value="NZ_BGJY01000019.1"/>
</dbReference>
<dbReference type="HAMAP" id="MF_01940">
    <property type="entry name" value="RNA_CPDase"/>
    <property type="match status" value="1"/>
</dbReference>
<dbReference type="Pfam" id="PF13563">
    <property type="entry name" value="2_5_RNA_ligase2"/>
    <property type="match status" value="1"/>
</dbReference>
<dbReference type="AlphaFoldDB" id="A0A2U1SPG8"/>
<dbReference type="PANTHER" id="PTHR35561">
    <property type="entry name" value="RNA 2',3'-CYCLIC PHOSPHODIESTERASE"/>
    <property type="match status" value="1"/>
</dbReference>